<reference evidence="1 2" key="1">
    <citation type="submission" date="2016-11" db="EMBL/GenBank/DDBJ databases">
        <title>The macronuclear genome of Stentor coeruleus: a giant cell with tiny introns.</title>
        <authorList>
            <person name="Slabodnick M."/>
            <person name="Ruby J.G."/>
            <person name="Reiff S.B."/>
            <person name="Swart E.C."/>
            <person name="Gosai S."/>
            <person name="Prabakaran S."/>
            <person name="Witkowska E."/>
            <person name="Larue G.E."/>
            <person name="Fisher S."/>
            <person name="Freeman R.M."/>
            <person name="Gunawardena J."/>
            <person name="Chu W."/>
            <person name="Stover N.A."/>
            <person name="Gregory B.D."/>
            <person name="Nowacki M."/>
            <person name="Derisi J."/>
            <person name="Roy S.W."/>
            <person name="Marshall W.F."/>
            <person name="Sood P."/>
        </authorList>
    </citation>
    <scope>NUCLEOTIDE SEQUENCE [LARGE SCALE GENOMIC DNA]</scope>
    <source>
        <strain evidence="1">WM001</strain>
    </source>
</reference>
<protein>
    <submittedName>
        <fullName evidence="1">Uncharacterized protein</fullName>
    </submittedName>
</protein>
<proteinExistence type="predicted"/>
<dbReference type="EMBL" id="MPUH01001216">
    <property type="protein sequence ID" value="OMJ69284.1"/>
    <property type="molecule type" value="Genomic_DNA"/>
</dbReference>
<dbReference type="AlphaFoldDB" id="A0A1R2AXP4"/>
<gene>
    <name evidence="1" type="ORF">SteCoe_33024</name>
</gene>
<comment type="caution">
    <text evidence="1">The sequence shown here is derived from an EMBL/GenBank/DDBJ whole genome shotgun (WGS) entry which is preliminary data.</text>
</comment>
<evidence type="ECO:0000313" key="2">
    <source>
        <dbReference type="Proteomes" id="UP000187209"/>
    </source>
</evidence>
<accession>A0A1R2AXP4</accession>
<dbReference type="Proteomes" id="UP000187209">
    <property type="component" value="Unassembled WGS sequence"/>
</dbReference>
<evidence type="ECO:0000313" key="1">
    <source>
        <dbReference type="EMBL" id="OMJ69284.1"/>
    </source>
</evidence>
<organism evidence="1 2">
    <name type="scientific">Stentor coeruleus</name>
    <dbReference type="NCBI Taxonomy" id="5963"/>
    <lineage>
        <taxon>Eukaryota</taxon>
        <taxon>Sar</taxon>
        <taxon>Alveolata</taxon>
        <taxon>Ciliophora</taxon>
        <taxon>Postciliodesmatophora</taxon>
        <taxon>Heterotrichea</taxon>
        <taxon>Heterotrichida</taxon>
        <taxon>Stentoridae</taxon>
        <taxon>Stentor</taxon>
    </lineage>
</organism>
<name>A0A1R2AXP4_9CILI</name>
<dbReference type="OrthoDB" id="313342at2759"/>
<sequence length="74" mass="8174">MEDKGSNKALNFLESTGLVQAYKYLLTSLCEHGLPTGDLYEFSALKINGSEIRKKMEGKTKANKAKNSSRSFAN</sequence>
<keyword evidence="2" id="KW-1185">Reference proteome</keyword>